<protein>
    <submittedName>
        <fullName evidence="9">Reverse transcriptase domain-containing protein</fullName>
    </submittedName>
</protein>
<dbReference type="InterPro" id="IPR041373">
    <property type="entry name" value="RT_RNaseH"/>
</dbReference>
<dbReference type="InterPro" id="IPR036397">
    <property type="entry name" value="RNaseH_sf"/>
</dbReference>
<feature type="domain" description="Integrase catalytic" evidence="8">
    <location>
        <begin position="945"/>
        <end position="1104"/>
    </location>
</feature>
<keyword evidence="4" id="KW-0255">Endonuclease</keyword>
<keyword evidence="3" id="KW-0540">Nuclease</keyword>
<dbReference type="PANTHER" id="PTHR37984:SF5">
    <property type="entry name" value="PROTEIN NYNRIN-LIKE"/>
    <property type="match status" value="1"/>
</dbReference>
<keyword evidence="1" id="KW-0808">Transferase</keyword>
<sequence length="1250" mass="141172">MKYGSPLVDKRAIRGVENSNLEEHLPPVVTMADNRTMAELLYAPTKGYKDLLHACPHHGFTVLHQLDTFYNALNPADQDSLNAAAGGNLLERSTKDVLTIMENKSKVRNSRSKPISSQVKACDTNSNSEIAKLTHAVNQQMSDVTTAMTTMLKQFQATLPPAPVKAVKETCVTYGGAHSYYQCLAVDGNIFPEFMDNIQGYVSTAATQIDMVKNELRNEMKSSIQTSLSNQTNEIKNIMASLLQMNTASTLSSGTLPSNTVANPKSDLKAITTRSGVSYDGPQIPPPVEVSFKPVTFEPANTPVSVSKPKPQASIPYPFRRNDEKNREKAKDQIEKFYQIFKDMSFKISFTDALILMPKFASTLKALIGNKEKLSEKARTPLNEHCSAILLKKLPEKLGDPGKFLIPCDFLGMVECLALEDLDASINPMPYSVWKKLSLHELKPICMTLELADRSISRPLGVAKDVYVKVGELTLRVGKEAITFNLDQTSRYFANYNDMTAKRIDVIDLACEEYSQEVLGFSDTISSGNPTPFKDTIVSVNSSTLTPPRGDILLLEAFLNDDPSSPPLNQRNLFSEVSKELKMCEAKTKKSSVDEPPAVDLKVLPPHLEYAFLEGDDKLPVIIAKVLNVEEKAAFITVLKSHMRVIAWKLSDIKGTFQRCMMAIFHDMIEKTMEEESHFMVKEGIVLGHKIYEKGIKVDKVKVDVISKLPRPTSIKGIRSFLGHAECIDAFQTLMRMLKEAPILIAPNWDMPLELMYDASDFAIGVVLGQCRDKHFRSIHYASKTMTKAELEYTTTEKEMLAVVYAFEKFWSYLILNKSIVYTDHSALKYLFSKKDSKARLLRWVLLLQEFSFKVVDTKRAENLVADHFQSTPWFADFANYHAGNIIVKGMKSQQKNKFFKDVKHYFWDDPYLFKICADKIIKRCVAGQEAIDILKACHSGPTGGHHRPNYTARKGIEFMGPFPSSRGNKYILVAVDYLSKWVEAKALPTNDARVVSKFLKNLFARFGAPRAIISDRGTHFCNDQFTKVIQKYGVTHRLFTPYHPQTSGQVEVSNRGLKRILERAVGENRASWSEKLADASWAIRTAYKTPIGCTPYKLVYGKAFYLPVELEHKAYWALKYANFDLKTAGDHRKIQINELNELRDQAYENSLIYKEKTKRIHDSKIKNRVFNIGDRVLLFNYRLKIFFGKLKSRWSGLFTISQVFPYGTVELSQPNGPNFKVNGHRIKHYFGEDIPLSVVPDLQTFAHDH</sequence>
<dbReference type="Gene3D" id="3.30.420.10">
    <property type="entry name" value="Ribonuclease H-like superfamily/Ribonuclease H"/>
    <property type="match status" value="1"/>
</dbReference>
<name>A0A699GZR0_TANCI</name>
<dbReference type="AlphaFoldDB" id="A0A699GZR0"/>
<organism evidence="9">
    <name type="scientific">Tanacetum cinerariifolium</name>
    <name type="common">Dalmatian daisy</name>
    <name type="synonym">Chrysanthemum cinerariifolium</name>
    <dbReference type="NCBI Taxonomy" id="118510"/>
    <lineage>
        <taxon>Eukaryota</taxon>
        <taxon>Viridiplantae</taxon>
        <taxon>Streptophyta</taxon>
        <taxon>Embryophyta</taxon>
        <taxon>Tracheophyta</taxon>
        <taxon>Spermatophyta</taxon>
        <taxon>Magnoliopsida</taxon>
        <taxon>eudicotyledons</taxon>
        <taxon>Gunneridae</taxon>
        <taxon>Pentapetalae</taxon>
        <taxon>asterids</taxon>
        <taxon>campanulids</taxon>
        <taxon>Asterales</taxon>
        <taxon>Asteraceae</taxon>
        <taxon>Asteroideae</taxon>
        <taxon>Anthemideae</taxon>
        <taxon>Anthemidinae</taxon>
        <taxon>Tanacetum</taxon>
    </lineage>
</organism>
<dbReference type="GO" id="GO:0015074">
    <property type="term" value="P:DNA integration"/>
    <property type="evidence" value="ECO:0007669"/>
    <property type="project" value="InterPro"/>
</dbReference>
<gene>
    <name evidence="9" type="ORF">Tci_266172</name>
</gene>
<dbReference type="Pfam" id="PF17917">
    <property type="entry name" value="RT_RNaseH"/>
    <property type="match status" value="1"/>
</dbReference>
<dbReference type="InterPro" id="IPR050951">
    <property type="entry name" value="Retrovirus_Pol_polyprotein"/>
</dbReference>
<evidence type="ECO:0000256" key="3">
    <source>
        <dbReference type="ARBA" id="ARBA00022722"/>
    </source>
</evidence>
<keyword evidence="6 9" id="KW-0695">RNA-directed DNA polymerase</keyword>
<dbReference type="SUPFAM" id="SSF56672">
    <property type="entry name" value="DNA/RNA polymerases"/>
    <property type="match status" value="1"/>
</dbReference>
<comment type="caution">
    <text evidence="9">The sequence shown here is derived from an EMBL/GenBank/DDBJ whole genome shotgun (WGS) entry which is preliminary data.</text>
</comment>
<dbReference type="InterPro" id="IPR012337">
    <property type="entry name" value="RNaseH-like_sf"/>
</dbReference>
<dbReference type="GO" id="GO:0003964">
    <property type="term" value="F:RNA-directed DNA polymerase activity"/>
    <property type="evidence" value="ECO:0007669"/>
    <property type="project" value="UniProtKB-KW"/>
</dbReference>
<dbReference type="InterPro" id="IPR043502">
    <property type="entry name" value="DNA/RNA_pol_sf"/>
</dbReference>
<dbReference type="GO" id="GO:0003676">
    <property type="term" value="F:nucleic acid binding"/>
    <property type="evidence" value="ECO:0007669"/>
    <property type="project" value="InterPro"/>
</dbReference>
<dbReference type="Pfam" id="PF00665">
    <property type="entry name" value="rve"/>
    <property type="match status" value="1"/>
</dbReference>
<keyword evidence="5" id="KW-0378">Hydrolase</keyword>
<dbReference type="CDD" id="cd09274">
    <property type="entry name" value="RNase_HI_RT_Ty3"/>
    <property type="match status" value="1"/>
</dbReference>
<evidence type="ECO:0000256" key="4">
    <source>
        <dbReference type="ARBA" id="ARBA00022759"/>
    </source>
</evidence>
<evidence type="ECO:0000313" key="9">
    <source>
        <dbReference type="EMBL" id="GEW94196.1"/>
    </source>
</evidence>
<evidence type="ECO:0000256" key="7">
    <source>
        <dbReference type="SAM" id="MobiDB-lite"/>
    </source>
</evidence>
<dbReference type="GO" id="GO:0004519">
    <property type="term" value="F:endonuclease activity"/>
    <property type="evidence" value="ECO:0007669"/>
    <property type="project" value="UniProtKB-KW"/>
</dbReference>
<reference evidence="9" key="1">
    <citation type="journal article" date="2019" name="Sci. Rep.">
        <title>Draft genome of Tanacetum cinerariifolium, the natural source of mosquito coil.</title>
        <authorList>
            <person name="Yamashiro T."/>
            <person name="Shiraishi A."/>
            <person name="Satake H."/>
            <person name="Nakayama K."/>
        </authorList>
    </citation>
    <scope>NUCLEOTIDE SEQUENCE</scope>
</reference>
<evidence type="ECO:0000256" key="5">
    <source>
        <dbReference type="ARBA" id="ARBA00022801"/>
    </source>
</evidence>
<dbReference type="GO" id="GO:0016787">
    <property type="term" value="F:hydrolase activity"/>
    <property type="evidence" value="ECO:0007669"/>
    <property type="project" value="UniProtKB-KW"/>
</dbReference>
<dbReference type="EMBL" id="BKCJ010081450">
    <property type="protein sequence ID" value="GEW94196.1"/>
    <property type="molecule type" value="Genomic_DNA"/>
</dbReference>
<dbReference type="InterPro" id="IPR021109">
    <property type="entry name" value="Peptidase_aspartic_dom_sf"/>
</dbReference>
<evidence type="ECO:0000256" key="1">
    <source>
        <dbReference type="ARBA" id="ARBA00022679"/>
    </source>
</evidence>
<evidence type="ECO:0000256" key="2">
    <source>
        <dbReference type="ARBA" id="ARBA00022695"/>
    </source>
</evidence>
<dbReference type="PROSITE" id="PS50994">
    <property type="entry name" value="INTEGRASE"/>
    <property type="match status" value="1"/>
</dbReference>
<evidence type="ECO:0000256" key="6">
    <source>
        <dbReference type="ARBA" id="ARBA00022918"/>
    </source>
</evidence>
<keyword evidence="2" id="KW-0548">Nucleotidyltransferase</keyword>
<dbReference type="PANTHER" id="PTHR37984">
    <property type="entry name" value="PROTEIN CBG26694"/>
    <property type="match status" value="1"/>
</dbReference>
<proteinExistence type="predicted"/>
<dbReference type="SUPFAM" id="SSF53098">
    <property type="entry name" value="Ribonuclease H-like"/>
    <property type="match status" value="1"/>
</dbReference>
<accession>A0A699GZR0</accession>
<dbReference type="InterPro" id="IPR001584">
    <property type="entry name" value="Integrase_cat-core"/>
</dbReference>
<evidence type="ECO:0000259" key="8">
    <source>
        <dbReference type="PROSITE" id="PS50994"/>
    </source>
</evidence>
<dbReference type="Gene3D" id="2.40.70.10">
    <property type="entry name" value="Acid Proteases"/>
    <property type="match status" value="1"/>
</dbReference>
<feature type="region of interest" description="Disordered" evidence="7">
    <location>
        <begin position="301"/>
        <end position="326"/>
    </location>
</feature>